<feature type="transmembrane region" description="Helical" evidence="1">
    <location>
        <begin position="23"/>
        <end position="44"/>
    </location>
</feature>
<name>A0ABT5WJM4_9SPHN</name>
<comment type="caution">
    <text evidence="2">The sequence shown here is derived from an EMBL/GenBank/DDBJ whole genome shotgun (WGS) entry which is preliminary data.</text>
</comment>
<dbReference type="RefSeq" id="WP_275226322.1">
    <property type="nucleotide sequence ID" value="NZ_JARESE010000001.1"/>
</dbReference>
<accession>A0ABT5WJM4</accession>
<reference evidence="2 3" key="1">
    <citation type="submission" date="2023-03" db="EMBL/GenBank/DDBJ databases">
        <title>NovoSphingobium album sp. nov. isolated from polycyclic aromatic hydrocarbons- and heavy-metal polluted soil.</title>
        <authorList>
            <person name="Liu Z."/>
            <person name="Wang K."/>
        </authorList>
    </citation>
    <scope>NUCLEOTIDE SEQUENCE [LARGE SCALE GENOMIC DNA]</scope>
    <source>
        <strain evidence="2 3">H3SJ31-1</strain>
    </source>
</reference>
<evidence type="ECO:0000313" key="2">
    <source>
        <dbReference type="EMBL" id="MDE8650241.1"/>
    </source>
</evidence>
<proteinExistence type="predicted"/>
<evidence type="ECO:0000313" key="3">
    <source>
        <dbReference type="Proteomes" id="UP001216253"/>
    </source>
</evidence>
<keyword evidence="1" id="KW-1133">Transmembrane helix</keyword>
<dbReference type="Proteomes" id="UP001216253">
    <property type="component" value="Unassembled WGS sequence"/>
</dbReference>
<keyword evidence="1" id="KW-0472">Membrane</keyword>
<sequence length="68" mass="7094">MEQHGQEIHIDEEAARGGSTPHIVRYVLIVSMGLAIIALSTIWITGALTGPQTSGEAANPAPAAEMRG</sequence>
<gene>
    <name evidence="2" type="ORF">PYV00_00745</name>
</gene>
<keyword evidence="3" id="KW-1185">Reference proteome</keyword>
<keyword evidence="1" id="KW-0812">Transmembrane</keyword>
<organism evidence="2 3">
    <name type="scientific">Novosphingobium album</name>
    <name type="common">ex Liu et al. 2023</name>
    <dbReference type="NCBI Taxonomy" id="3031130"/>
    <lineage>
        <taxon>Bacteria</taxon>
        <taxon>Pseudomonadati</taxon>
        <taxon>Pseudomonadota</taxon>
        <taxon>Alphaproteobacteria</taxon>
        <taxon>Sphingomonadales</taxon>
        <taxon>Sphingomonadaceae</taxon>
        <taxon>Novosphingobium</taxon>
    </lineage>
</organism>
<protein>
    <submittedName>
        <fullName evidence="2">Uncharacterized protein</fullName>
    </submittedName>
</protein>
<dbReference type="EMBL" id="JARESE010000001">
    <property type="protein sequence ID" value="MDE8650241.1"/>
    <property type="molecule type" value="Genomic_DNA"/>
</dbReference>
<evidence type="ECO:0000256" key="1">
    <source>
        <dbReference type="SAM" id="Phobius"/>
    </source>
</evidence>